<feature type="transmembrane region" description="Helical" evidence="1">
    <location>
        <begin position="87"/>
        <end position="112"/>
    </location>
</feature>
<keyword evidence="1" id="KW-1133">Transmembrane helix</keyword>
<feature type="transmembrane region" description="Helical" evidence="1">
    <location>
        <begin position="124"/>
        <end position="145"/>
    </location>
</feature>
<dbReference type="EMBL" id="DVNF01000099">
    <property type="protein sequence ID" value="HIU60425.1"/>
    <property type="molecule type" value="Genomic_DNA"/>
</dbReference>
<gene>
    <name evidence="2" type="ORF">IAB05_03415</name>
</gene>
<comment type="caution">
    <text evidence="2">The sequence shown here is derived from an EMBL/GenBank/DDBJ whole genome shotgun (WGS) entry which is preliminary data.</text>
</comment>
<protein>
    <recommendedName>
        <fullName evidence="4">DUF4013 domain-containing protein</fullName>
    </recommendedName>
</protein>
<evidence type="ECO:0008006" key="4">
    <source>
        <dbReference type="Google" id="ProtNLM"/>
    </source>
</evidence>
<feature type="transmembrane region" description="Helical" evidence="1">
    <location>
        <begin position="224"/>
        <end position="243"/>
    </location>
</feature>
<keyword evidence="1" id="KW-0472">Membrane</keyword>
<keyword evidence="1" id="KW-0812">Transmembrane</keyword>
<dbReference type="Proteomes" id="UP000824094">
    <property type="component" value="Unassembled WGS sequence"/>
</dbReference>
<evidence type="ECO:0000313" key="2">
    <source>
        <dbReference type="EMBL" id="HIU60425.1"/>
    </source>
</evidence>
<reference evidence="2" key="2">
    <citation type="journal article" date="2021" name="PeerJ">
        <title>Extensive microbial diversity within the chicken gut microbiome revealed by metagenomics and culture.</title>
        <authorList>
            <person name="Gilroy R."/>
            <person name="Ravi A."/>
            <person name="Getino M."/>
            <person name="Pursley I."/>
            <person name="Horton D.L."/>
            <person name="Alikhan N.F."/>
            <person name="Baker D."/>
            <person name="Gharbi K."/>
            <person name="Hall N."/>
            <person name="Watson M."/>
            <person name="Adriaenssens E.M."/>
            <person name="Foster-Nyarko E."/>
            <person name="Jarju S."/>
            <person name="Secka A."/>
            <person name="Antonio M."/>
            <person name="Oren A."/>
            <person name="Chaudhuri R.R."/>
            <person name="La Ragione R."/>
            <person name="Hildebrand F."/>
            <person name="Pallen M.J."/>
        </authorList>
    </citation>
    <scope>NUCLEOTIDE SEQUENCE</scope>
    <source>
        <strain evidence="2">18911</strain>
    </source>
</reference>
<feature type="transmembrane region" description="Helical" evidence="1">
    <location>
        <begin position="151"/>
        <end position="184"/>
    </location>
</feature>
<accession>A0A9D1SHQ5</accession>
<evidence type="ECO:0000256" key="1">
    <source>
        <dbReference type="SAM" id="Phobius"/>
    </source>
</evidence>
<reference evidence="2" key="1">
    <citation type="submission" date="2020-10" db="EMBL/GenBank/DDBJ databases">
        <authorList>
            <person name="Gilroy R."/>
        </authorList>
    </citation>
    <scope>NUCLEOTIDE SEQUENCE</scope>
    <source>
        <strain evidence="2">18911</strain>
    </source>
</reference>
<sequence length="291" mass="32265">MNLRHSLSLTVSSVTLILKVLLYTTVLFLIAFALFMAITEPIIESFGSEFDMIAELQEDFSAMLQRGDNGPLQNFISSNSDELARTVILYILLFLLIRFGVAFSLIPTAFVLYNKMSTGFNQGFINATVATGGKAALYALTYAAITVPMDLIILIIGYYFVGFLVGTIGTVGLAIGTLCTMALAAFRLSLTAGWAPEMIAENLKFSVSVKRFFANFNWNYVKEIYPSILMMFITVTGIVATTAVPTIGIIPIFVLPCCFVWYTAISAVGYFNCKKRKYYIDERVIDPNDRF</sequence>
<proteinExistence type="predicted"/>
<name>A0A9D1SHQ5_9FIRM</name>
<dbReference type="AlphaFoldDB" id="A0A9D1SHQ5"/>
<evidence type="ECO:0000313" key="3">
    <source>
        <dbReference type="Proteomes" id="UP000824094"/>
    </source>
</evidence>
<feature type="transmembrane region" description="Helical" evidence="1">
    <location>
        <begin position="20"/>
        <end position="38"/>
    </location>
</feature>
<feature type="transmembrane region" description="Helical" evidence="1">
    <location>
        <begin position="249"/>
        <end position="273"/>
    </location>
</feature>
<organism evidence="2 3">
    <name type="scientific">Candidatus Stercoripulliclostridium merdigallinarum</name>
    <dbReference type="NCBI Taxonomy" id="2840951"/>
    <lineage>
        <taxon>Bacteria</taxon>
        <taxon>Bacillati</taxon>
        <taxon>Bacillota</taxon>
        <taxon>Clostridia</taxon>
        <taxon>Eubacteriales</taxon>
        <taxon>Candidatus Stercoripulliclostridium</taxon>
    </lineage>
</organism>